<feature type="transmembrane region" description="Helical" evidence="1">
    <location>
        <begin position="40"/>
        <end position="61"/>
    </location>
</feature>
<dbReference type="Pfam" id="PF10328">
    <property type="entry name" value="7TM_GPCR_Srx"/>
    <property type="match status" value="1"/>
</dbReference>
<gene>
    <name evidence="3" type="ORF">PFISCL1PPCAC_14725</name>
</gene>
<feature type="transmembrane region" description="Helical" evidence="1">
    <location>
        <begin position="134"/>
        <end position="154"/>
    </location>
</feature>
<accession>A0AAV5VYW7</accession>
<dbReference type="AlphaFoldDB" id="A0AAV5VYW7"/>
<evidence type="ECO:0000256" key="1">
    <source>
        <dbReference type="SAM" id="Phobius"/>
    </source>
</evidence>
<dbReference type="PANTHER" id="PTHR23017">
    <property type="entry name" value="SERPENTINE RECEPTOR, CLASS X"/>
    <property type="match status" value="1"/>
</dbReference>
<feature type="transmembrane region" description="Helical" evidence="1">
    <location>
        <begin position="204"/>
        <end position="227"/>
    </location>
</feature>
<comment type="caution">
    <text evidence="3">The sequence shown here is derived from an EMBL/GenBank/DDBJ whole genome shotgun (WGS) entry which is preliminary data.</text>
</comment>
<dbReference type="Proteomes" id="UP001432322">
    <property type="component" value="Unassembled WGS sequence"/>
</dbReference>
<feature type="transmembrane region" description="Helical" evidence="1">
    <location>
        <begin position="175"/>
        <end position="198"/>
    </location>
</feature>
<feature type="domain" description="7TM GPCR serpentine receptor class x (Srx)" evidence="2">
    <location>
        <begin position="4"/>
        <end position="228"/>
    </location>
</feature>
<keyword evidence="1" id="KW-0472">Membrane</keyword>
<feature type="non-terminal residue" evidence="3">
    <location>
        <position position="256"/>
    </location>
</feature>
<dbReference type="InterPro" id="IPR019430">
    <property type="entry name" value="7TM_GPCR_serpentine_rcpt_Srx"/>
</dbReference>
<keyword evidence="4" id="KW-1185">Reference proteome</keyword>
<feature type="non-terminal residue" evidence="3">
    <location>
        <position position="1"/>
    </location>
</feature>
<name>A0AAV5VYW7_9BILA</name>
<keyword evidence="1" id="KW-1133">Transmembrane helix</keyword>
<dbReference type="PANTHER" id="PTHR23017:SF3">
    <property type="entry name" value="G-PROTEIN COUPLED RECEPTORS FAMILY 1 PROFILE DOMAIN-CONTAINING PROTEIN"/>
    <property type="match status" value="1"/>
</dbReference>
<evidence type="ECO:0000313" key="4">
    <source>
        <dbReference type="Proteomes" id="UP001432322"/>
    </source>
</evidence>
<evidence type="ECO:0000259" key="2">
    <source>
        <dbReference type="Pfam" id="PF10328"/>
    </source>
</evidence>
<reference evidence="3" key="1">
    <citation type="submission" date="2023-10" db="EMBL/GenBank/DDBJ databases">
        <title>Genome assembly of Pristionchus species.</title>
        <authorList>
            <person name="Yoshida K."/>
            <person name="Sommer R.J."/>
        </authorList>
    </citation>
    <scope>NUCLEOTIDE SEQUENCE</scope>
    <source>
        <strain evidence="3">RS5133</strain>
    </source>
</reference>
<protein>
    <recommendedName>
        <fullName evidence="2">7TM GPCR serpentine receptor class x (Srx) domain-containing protein</fullName>
    </recommendedName>
</protein>
<keyword evidence="1" id="KW-0812">Transmembrane</keyword>
<organism evidence="3 4">
    <name type="scientific">Pristionchus fissidentatus</name>
    <dbReference type="NCBI Taxonomy" id="1538716"/>
    <lineage>
        <taxon>Eukaryota</taxon>
        <taxon>Metazoa</taxon>
        <taxon>Ecdysozoa</taxon>
        <taxon>Nematoda</taxon>
        <taxon>Chromadorea</taxon>
        <taxon>Rhabditida</taxon>
        <taxon>Rhabditina</taxon>
        <taxon>Diplogasteromorpha</taxon>
        <taxon>Diplogasteroidea</taxon>
        <taxon>Neodiplogasteridae</taxon>
        <taxon>Pristionchus</taxon>
    </lineage>
</organism>
<dbReference type="EMBL" id="BTSY01000004">
    <property type="protein sequence ID" value="GMT23428.1"/>
    <property type="molecule type" value="Genomic_DNA"/>
</dbReference>
<evidence type="ECO:0000313" key="3">
    <source>
        <dbReference type="EMBL" id="GMT23428.1"/>
    </source>
</evidence>
<feature type="transmembrane region" description="Helical" evidence="1">
    <location>
        <begin position="82"/>
        <end position="101"/>
    </location>
</feature>
<proteinExistence type="predicted"/>
<sequence>FHRFGTICSFQMMCDIVKISLTSVFSLIPDEIAPDIHASYSIATAEVFCFSSCLMHILFAIHRLIFIVFPKKKEIWESSTSITIAICVAIAAFKTFLAPGLDRNLYLIFDRERMSWLFTKTQSTQLYLSIKKCLSYLEIVVVIILDSISFTKLHRMKSVITRDVWDAKQSVEVKLIVQSLLQCLPTLTLIIFYFHVLPTVTDDFSIFLCTLTWNISNGLDGFIIILLHTRKETFFPRKTRIVGTTTTHKSIAMTTT</sequence>